<dbReference type="Pfam" id="PF13246">
    <property type="entry name" value="Cation_ATPase"/>
    <property type="match status" value="1"/>
</dbReference>
<evidence type="ECO:0000256" key="5">
    <source>
        <dbReference type="ARBA" id="ARBA00022840"/>
    </source>
</evidence>
<feature type="transmembrane region" description="Helical" evidence="9">
    <location>
        <begin position="1008"/>
        <end position="1026"/>
    </location>
</feature>
<dbReference type="GO" id="GO:0036376">
    <property type="term" value="P:sodium ion export across plasma membrane"/>
    <property type="evidence" value="ECO:0007669"/>
    <property type="project" value="TreeGrafter"/>
</dbReference>
<dbReference type="InterPro" id="IPR036412">
    <property type="entry name" value="HAD-like_sf"/>
</dbReference>
<dbReference type="SMART" id="SM00831">
    <property type="entry name" value="Cation_ATPase_N"/>
    <property type="match status" value="1"/>
</dbReference>
<reference evidence="11" key="1">
    <citation type="submission" date="2020-05" db="EMBL/GenBank/DDBJ databases">
        <title>Phylogenomic resolution of chytrid fungi.</title>
        <authorList>
            <person name="Stajich J.E."/>
            <person name="Amses K."/>
            <person name="Simmons R."/>
            <person name="Seto K."/>
            <person name="Myers J."/>
            <person name="Bonds A."/>
            <person name="Quandt C.A."/>
            <person name="Barry K."/>
            <person name="Liu P."/>
            <person name="Grigoriev I."/>
            <person name="Longcore J.E."/>
            <person name="James T.Y."/>
        </authorList>
    </citation>
    <scope>NUCLEOTIDE SEQUENCE</scope>
    <source>
        <strain evidence="11">JEL0513</strain>
    </source>
</reference>
<keyword evidence="3 9" id="KW-0812">Transmembrane</keyword>
<feature type="transmembrane region" description="Helical" evidence="9">
    <location>
        <begin position="295"/>
        <end position="319"/>
    </location>
</feature>
<dbReference type="InterPro" id="IPR002509">
    <property type="entry name" value="NODB_dom"/>
</dbReference>
<dbReference type="FunFam" id="3.40.50.1000:FF:000083">
    <property type="entry name" value="Sodium/potassium-transporting ATPase subunit alpha"/>
    <property type="match status" value="1"/>
</dbReference>
<evidence type="ECO:0000256" key="6">
    <source>
        <dbReference type="ARBA" id="ARBA00022967"/>
    </source>
</evidence>
<dbReference type="GO" id="GO:0016887">
    <property type="term" value="F:ATP hydrolysis activity"/>
    <property type="evidence" value="ECO:0007669"/>
    <property type="project" value="InterPro"/>
</dbReference>
<keyword evidence="8 9" id="KW-0472">Membrane</keyword>
<proteinExistence type="predicted"/>
<dbReference type="InterPro" id="IPR050510">
    <property type="entry name" value="Cation_transp_ATPase_P-type"/>
</dbReference>
<dbReference type="InterPro" id="IPR011330">
    <property type="entry name" value="Glyco_hydro/deAcase_b/a-brl"/>
</dbReference>
<dbReference type="InterPro" id="IPR044492">
    <property type="entry name" value="P_typ_ATPase_HD_dom"/>
</dbReference>
<dbReference type="InterPro" id="IPR006068">
    <property type="entry name" value="ATPase_P-typ_cation-transptr_C"/>
</dbReference>
<evidence type="ECO:0000259" key="10">
    <source>
        <dbReference type="PROSITE" id="PS51677"/>
    </source>
</evidence>
<gene>
    <name evidence="11" type="ORF">HK100_011284</name>
</gene>
<dbReference type="PRINTS" id="PR00121">
    <property type="entry name" value="NAKATPASE"/>
</dbReference>
<dbReference type="PANTHER" id="PTHR43294">
    <property type="entry name" value="SODIUM/POTASSIUM-TRANSPORTING ATPASE SUBUNIT ALPHA"/>
    <property type="match status" value="1"/>
</dbReference>
<dbReference type="Pfam" id="PF00690">
    <property type="entry name" value="Cation_ATPase_N"/>
    <property type="match status" value="1"/>
</dbReference>
<dbReference type="AlphaFoldDB" id="A0AAD5XKQ7"/>
<dbReference type="GO" id="GO:0006883">
    <property type="term" value="P:intracellular sodium ion homeostasis"/>
    <property type="evidence" value="ECO:0007669"/>
    <property type="project" value="TreeGrafter"/>
</dbReference>
<feature type="transmembrane region" description="Helical" evidence="9">
    <location>
        <begin position="69"/>
        <end position="92"/>
    </location>
</feature>
<dbReference type="InterPro" id="IPR023214">
    <property type="entry name" value="HAD_sf"/>
</dbReference>
<dbReference type="Pfam" id="PF01522">
    <property type="entry name" value="Polysacc_deac_1"/>
    <property type="match status" value="1"/>
</dbReference>
<dbReference type="InterPro" id="IPR001757">
    <property type="entry name" value="P_typ_ATPase"/>
</dbReference>
<dbReference type="NCBIfam" id="TIGR01494">
    <property type="entry name" value="ATPase_P-type"/>
    <property type="match status" value="2"/>
</dbReference>
<organism evidence="11 12">
    <name type="scientific">Physocladia obscura</name>
    <dbReference type="NCBI Taxonomy" id="109957"/>
    <lineage>
        <taxon>Eukaryota</taxon>
        <taxon>Fungi</taxon>
        <taxon>Fungi incertae sedis</taxon>
        <taxon>Chytridiomycota</taxon>
        <taxon>Chytridiomycota incertae sedis</taxon>
        <taxon>Chytridiomycetes</taxon>
        <taxon>Chytridiales</taxon>
        <taxon>Chytriomycetaceae</taxon>
        <taxon>Physocladia</taxon>
    </lineage>
</organism>
<dbReference type="SFLD" id="SFLDG00002">
    <property type="entry name" value="C1.7:_P-type_atpase_like"/>
    <property type="match status" value="1"/>
</dbReference>
<feature type="domain" description="NodB homology" evidence="10">
    <location>
        <begin position="1086"/>
        <end position="1144"/>
    </location>
</feature>
<keyword evidence="4" id="KW-0547">Nucleotide-binding</keyword>
<dbReference type="Proteomes" id="UP001211907">
    <property type="component" value="Unassembled WGS sequence"/>
</dbReference>
<evidence type="ECO:0000313" key="11">
    <source>
        <dbReference type="EMBL" id="KAJ3139730.1"/>
    </source>
</evidence>
<evidence type="ECO:0000256" key="7">
    <source>
        <dbReference type="ARBA" id="ARBA00022989"/>
    </source>
</evidence>
<dbReference type="GO" id="GO:1902600">
    <property type="term" value="P:proton transmembrane transport"/>
    <property type="evidence" value="ECO:0007669"/>
    <property type="project" value="TreeGrafter"/>
</dbReference>
<dbReference type="PANTHER" id="PTHR43294:SF21">
    <property type="entry name" value="CATION TRANSPORTING ATPASE"/>
    <property type="match status" value="1"/>
</dbReference>
<dbReference type="PROSITE" id="PS00154">
    <property type="entry name" value="ATPASE_E1_E2"/>
    <property type="match status" value="1"/>
</dbReference>
<evidence type="ECO:0000256" key="8">
    <source>
        <dbReference type="ARBA" id="ARBA00023136"/>
    </source>
</evidence>
<dbReference type="Gene3D" id="3.20.20.370">
    <property type="entry name" value="Glycoside hydrolase/deacetylase"/>
    <property type="match status" value="1"/>
</dbReference>
<dbReference type="InterPro" id="IPR008250">
    <property type="entry name" value="ATPase_P-typ_transduc_dom_A_sf"/>
</dbReference>
<keyword evidence="5" id="KW-0067">ATP-binding</keyword>
<keyword evidence="2" id="KW-1003">Cell membrane</keyword>
<comment type="subcellular location">
    <subcellularLocation>
        <location evidence="1">Cell membrane</location>
        <topology evidence="1">Multi-pass membrane protein</topology>
    </subcellularLocation>
</comment>
<evidence type="ECO:0000313" key="12">
    <source>
        <dbReference type="Proteomes" id="UP001211907"/>
    </source>
</evidence>
<name>A0AAD5XKQ7_9FUNG</name>
<dbReference type="InterPro" id="IPR018303">
    <property type="entry name" value="ATPase_P-typ_P_site"/>
</dbReference>
<dbReference type="SUPFAM" id="SSF56784">
    <property type="entry name" value="HAD-like"/>
    <property type="match status" value="1"/>
</dbReference>
<evidence type="ECO:0000256" key="4">
    <source>
        <dbReference type="ARBA" id="ARBA00022741"/>
    </source>
</evidence>
<dbReference type="Gene3D" id="3.40.1110.10">
    <property type="entry name" value="Calcium-transporting ATPase, cytoplasmic domain N"/>
    <property type="match status" value="1"/>
</dbReference>
<dbReference type="FunFam" id="3.40.1110.10:FF:000061">
    <property type="entry name" value="Potassium-transporting ATPase alpha chain 1"/>
    <property type="match status" value="1"/>
</dbReference>
<dbReference type="FunFam" id="2.70.150.10:FF:000003">
    <property type="entry name" value="Sodium/potassium-transporting ATPase subunit alpha"/>
    <property type="match status" value="1"/>
</dbReference>
<dbReference type="SFLD" id="SFLDS00003">
    <property type="entry name" value="Haloacid_Dehalogenase"/>
    <property type="match status" value="1"/>
</dbReference>
<dbReference type="InterPro" id="IPR059000">
    <property type="entry name" value="ATPase_P-type_domA"/>
</dbReference>
<dbReference type="InterPro" id="IPR023298">
    <property type="entry name" value="ATPase_P-typ_TM_dom_sf"/>
</dbReference>
<keyword evidence="12" id="KW-1185">Reference proteome</keyword>
<protein>
    <recommendedName>
        <fullName evidence="10">NodB homology domain-containing protein</fullName>
    </recommendedName>
</protein>
<comment type="caution">
    <text evidence="11">The sequence shown here is derived from an EMBL/GenBank/DDBJ whole genome shotgun (WGS) entry which is preliminary data.</text>
</comment>
<dbReference type="GO" id="GO:0005524">
    <property type="term" value="F:ATP binding"/>
    <property type="evidence" value="ECO:0007669"/>
    <property type="project" value="UniProtKB-KW"/>
</dbReference>
<dbReference type="Pfam" id="PF00689">
    <property type="entry name" value="Cation_ATPase_C"/>
    <property type="match status" value="1"/>
</dbReference>
<sequence>MPVKEKKEPTKLAIDDHLLDFAGIEGRYTTSFNGTKPLESRGLSAAEATKRLEENGLNMLTPPKKKSPIALYLECMGFFNTLLFVCGIAEFIVYGEHFYIRVYIGVILTIVANINASIEFFQLLASEKALAGFLNMIPASSQVIRDGQMITIPASELVVGDVVSIRMGAKVPADVYIIQSSDLKVDNSSLTGESEPQERTVQNSMQNPLEATNLAFFSTLAVEGEAFGVVVRTGDGTVLGQIAGLTQGEHKAPSPMSIEMGNFIAALATISITVAIIFFGISFHKTNDVGFALNFAIGILVAFVPQGLPATITMLLTIAAKRMSAKNVLVKELRGVETLGAITLLATDKTGTLTRNQMTATNFWCGEKLYSAYPTNLPVEEIAFDFEGCGIKEILHISAMCSRARFNETGLPIDKRTITGDATESGLLRFAGQKLIDIDQLGDKYAKVFEIPFNSENKWHLAIHEKPHTDGDLTLSMKGAPERVLRVCSHILIDNKIIELTERHSEEFLEAYEYMAGKGHRVIAFAQLLLPASEYPKSTVFTKDPKNFPTTGLCFVGLASLEDPPKHGVREAIGHCRQAGIKIMMVTGDHPLTAEAIGRKINLMLTDTKELRAKKSGMPIEKIPESDISAIVIHGEKIDSLTDADWDLIFSKDEIIFARTSPKNKLQIVKRAQALGHIVGVTGDGVNDSPALKKADLGIAMNLSGSDVSKEAASMILLDDNFASTVNGIREGRLIFANLKKSIQYLLSHVLPELLPFLLWAIVPLPAMINSQQLLVVDLGFELFAALSYAWEPAESERIMYLQPRRPVTVESSERFVKRHSEITEDYGMDPESEEFHSRSFTQKINDGFKLLLKPNFWKRKFSKTDGETLVDSNLMRYAYLEVGIIEFFGCAIAFFVLLHREFNITPWDARNMMTLDANAFTKKGSPYTTLGGRYLSVDDQVQALAQGNSVFYFCVMIQQCFNLFASKCKLGLPFGRYMFANKKTFFSVAAGALFGAFIVYTPGVQTVFLTAWISPIYWLIGIGFVNTKISLNNNIAPDNTVEPSPKQAWIDQYLSKTEIPAISLNTVPIPHLDWTQDITTCTHPRVWRIPYDDGPSAFTPAVLDALEKANVKATFFITGSRLTFDNVLPETLIRTFKAGHQIG</sequence>
<dbReference type="SUPFAM" id="SSF81653">
    <property type="entry name" value="Calcium ATPase, transduction domain A"/>
    <property type="match status" value="1"/>
</dbReference>
<dbReference type="Gene3D" id="2.70.150.10">
    <property type="entry name" value="Calcium-transporting ATPase, cytoplasmic transduction domain A"/>
    <property type="match status" value="1"/>
</dbReference>
<dbReference type="GO" id="GO:0005391">
    <property type="term" value="F:P-type sodium:potassium-exchanging transporter activity"/>
    <property type="evidence" value="ECO:0007669"/>
    <property type="project" value="TreeGrafter"/>
</dbReference>
<accession>A0AAD5XKQ7</accession>
<dbReference type="GO" id="GO:0005975">
    <property type="term" value="P:carbohydrate metabolic process"/>
    <property type="evidence" value="ECO:0007669"/>
    <property type="project" value="InterPro"/>
</dbReference>
<evidence type="ECO:0000256" key="3">
    <source>
        <dbReference type="ARBA" id="ARBA00022692"/>
    </source>
</evidence>
<dbReference type="SFLD" id="SFLDF00027">
    <property type="entry name" value="p-type_atpase"/>
    <property type="match status" value="1"/>
</dbReference>
<dbReference type="Gene3D" id="1.20.1110.10">
    <property type="entry name" value="Calcium-transporting ATPase, transmembrane domain"/>
    <property type="match status" value="2"/>
</dbReference>
<dbReference type="SUPFAM" id="SSF81660">
    <property type="entry name" value="Metal cation-transporting ATPase, ATP-binding domain N"/>
    <property type="match status" value="1"/>
</dbReference>
<feature type="transmembrane region" description="Helical" evidence="9">
    <location>
        <begin position="263"/>
        <end position="283"/>
    </location>
</feature>
<keyword evidence="7 9" id="KW-1133">Transmembrane helix</keyword>
<dbReference type="PRINTS" id="PR00119">
    <property type="entry name" value="CATATPASE"/>
</dbReference>
<dbReference type="GO" id="GO:0005886">
    <property type="term" value="C:plasma membrane"/>
    <property type="evidence" value="ECO:0007669"/>
    <property type="project" value="UniProtKB-SubCell"/>
</dbReference>
<dbReference type="EMBL" id="JADGJH010000068">
    <property type="protein sequence ID" value="KAJ3139730.1"/>
    <property type="molecule type" value="Genomic_DNA"/>
</dbReference>
<feature type="transmembrane region" description="Helical" evidence="9">
    <location>
        <begin position="878"/>
        <end position="899"/>
    </location>
</feature>
<keyword evidence="6" id="KW-1278">Translocase</keyword>
<feature type="transmembrane region" description="Helical" evidence="9">
    <location>
        <begin position="985"/>
        <end position="1002"/>
    </location>
</feature>
<evidence type="ECO:0000256" key="9">
    <source>
        <dbReference type="SAM" id="Phobius"/>
    </source>
</evidence>
<dbReference type="InterPro" id="IPR023299">
    <property type="entry name" value="ATPase_P-typ_cyto_dom_N"/>
</dbReference>
<dbReference type="PROSITE" id="PS51677">
    <property type="entry name" value="NODB"/>
    <property type="match status" value="1"/>
</dbReference>
<dbReference type="Gene3D" id="3.40.50.1000">
    <property type="entry name" value="HAD superfamily/HAD-like"/>
    <property type="match status" value="1"/>
</dbReference>
<dbReference type="Pfam" id="PF00122">
    <property type="entry name" value="E1-E2_ATPase"/>
    <property type="match status" value="1"/>
</dbReference>
<dbReference type="GO" id="GO:0016810">
    <property type="term" value="F:hydrolase activity, acting on carbon-nitrogen (but not peptide) bonds"/>
    <property type="evidence" value="ECO:0007669"/>
    <property type="project" value="InterPro"/>
</dbReference>
<dbReference type="SUPFAM" id="SSF81665">
    <property type="entry name" value="Calcium ATPase, transmembrane domain M"/>
    <property type="match status" value="2"/>
</dbReference>
<dbReference type="InterPro" id="IPR004014">
    <property type="entry name" value="ATPase_P-typ_cation-transptr_N"/>
</dbReference>
<feature type="transmembrane region" description="Helical" evidence="9">
    <location>
        <begin position="98"/>
        <end position="118"/>
    </location>
</feature>
<dbReference type="GO" id="GO:0030007">
    <property type="term" value="P:intracellular potassium ion homeostasis"/>
    <property type="evidence" value="ECO:0007669"/>
    <property type="project" value="TreeGrafter"/>
</dbReference>
<evidence type="ECO:0000256" key="1">
    <source>
        <dbReference type="ARBA" id="ARBA00004651"/>
    </source>
</evidence>
<dbReference type="SUPFAM" id="SSF88713">
    <property type="entry name" value="Glycoside hydrolase/deacetylase"/>
    <property type="match status" value="1"/>
</dbReference>
<evidence type="ECO:0000256" key="2">
    <source>
        <dbReference type="ARBA" id="ARBA00022475"/>
    </source>
</evidence>
<dbReference type="GO" id="GO:1990573">
    <property type="term" value="P:potassium ion import across plasma membrane"/>
    <property type="evidence" value="ECO:0007669"/>
    <property type="project" value="TreeGrafter"/>
</dbReference>